<sequence length="114" mass="12731">MSMRDSLQRRIWSAKPVLFASDGDRMSRVQYLPPSLANYIESVFELTSTWWAGSRSATLASRGEPRRTCINHPSRLSSMTCVMLVIPSILLICVSSISRQSCCQVDLAKHTPSP</sequence>
<proteinExistence type="predicted"/>
<gene>
    <name evidence="2" type="ORF">TR86987</name>
</gene>
<keyword evidence="1" id="KW-0812">Transmembrane</keyword>
<keyword evidence="1" id="KW-0472">Membrane</keyword>
<evidence type="ECO:0000313" key="2">
    <source>
        <dbReference type="EMBL" id="JAP60383.1"/>
    </source>
</evidence>
<keyword evidence="1" id="KW-1133">Transmembrane helix</keyword>
<organism evidence="2">
    <name type="scientific">Schistocephalus solidus</name>
    <name type="common">Tapeworm</name>
    <dbReference type="NCBI Taxonomy" id="70667"/>
    <lineage>
        <taxon>Eukaryota</taxon>
        <taxon>Metazoa</taxon>
        <taxon>Spiralia</taxon>
        <taxon>Lophotrochozoa</taxon>
        <taxon>Platyhelminthes</taxon>
        <taxon>Cestoda</taxon>
        <taxon>Eucestoda</taxon>
        <taxon>Diphyllobothriidea</taxon>
        <taxon>Diphyllobothriidae</taxon>
        <taxon>Schistocephalus</taxon>
    </lineage>
</organism>
<reference evidence="2" key="1">
    <citation type="submission" date="2016-01" db="EMBL/GenBank/DDBJ databases">
        <title>Reference transcriptome for the parasite Schistocephalus solidus: insights into the molecular evolution of parasitism.</title>
        <authorList>
            <person name="Hebert F.O."/>
            <person name="Grambauer S."/>
            <person name="Barber I."/>
            <person name="Landry C.R."/>
            <person name="Aubin-Horth N."/>
        </authorList>
    </citation>
    <scope>NUCLEOTIDE SEQUENCE</scope>
</reference>
<dbReference type="AlphaFoldDB" id="A0A0V0J4Y4"/>
<dbReference type="EMBL" id="GEEE01002842">
    <property type="protein sequence ID" value="JAP60383.1"/>
    <property type="molecule type" value="Transcribed_RNA"/>
</dbReference>
<evidence type="ECO:0000256" key="1">
    <source>
        <dbReference type="SAM" id="Phobius"/>
    </source>
</evidence>
<protein>
    <submittedName>
        <fullName evidence="2">Uncharacterized protein</fullName>
    </submittedName>
</protein>
<accession>A0A0V0J4Y4</accession>
<name>A0A0V0J4Y4_SCHSO</name>
<feature type="transmembrane region" description="Helical" evidence="1">
    <location>
        <begin position="76"/>
        <end position="97"/>
    </location>
</feature>